<protein>
    <submittedName>
        <fullName evidence="5">Putative Outer membrane family protein</fullName>
    </submittedName>
</protein>
<feature type="coiled-coil region" evidence="3">
    <location>
        <begin position="52"/>
        <end position="99"/>
    </location>
</feature>
<proteinExistence type="inferred from homology"/>
<dbReference type="SUPFAM" id="SSF111384">
    <property type="entry name" value="OmpH-like"/>
    <property type="match status" value="1"/>
</dbReference>
<dbReference type="EMBL" id="FLUQ01000001">
    <property type="protein sequence ID" value="SBV97907.1"/>
    <property type="molecule type" value="Genomic_DNA"/>
</dbReference>
<accession>A0A212JEN8</accession>
<evidence type="ECO:0000256" key="3">
    <source>
        <dbReference type="SAM" id="Coils"/>
    </source>
</evidence>
<dbReference type="GO" id="GO:0050821">
    <property type="term" value="P:protein stabilization"/>
    <property type="evidence" value="ECO:0007669"/>
    <property type="project" value="TreeGrafter"/>
</dbReference>
<keyword evidence="2 4" id="KW-0732">Signal</keyword>
<evidence type="ECO:0000313" key="5">
    <source>
        <dbReference type="EMBL" id="SBV97907.1"/>
    </source>
</evidence>
<dbReference type="PROSITE" id="PS51257">
    <property type="entry name" value="PROKAR_LIPOPROTEIN"/>
    <property type="match status" value="1"/>
</dbReference>
<comment type="similarity">
    <text evidence="1">Belongs to the Skp family.</text>
</comment>
<dbReference type="InterPro" id="IPR005632">
    <property type="entry name" value="Chaperone_Skp"/>
</dbReference>
<sequence length="167" mass="18556">MKRFSLRLALLVALALLAFGCNGKRVAIVNTDMVYKESTASEKGTEYLRGLSTEMQKAYEEAAAKVENAKGKKEKQAAQEEMQVALVEMQQRLNAEQQQVVTALTDAYKKAMENCRTKGKFDLIIPSEAALAYDPQIDVTQKVLDEMNAMPIEFKPIKPESPAQPAQ</sequence>
<dbReference type="InterPro" id="IPR024930">
    <property type="entry name" value="Skp_dom_sf"/>
</dbReference>
<dbReference type="GO" id="GO:0005829">
    <property type="term" value="C:cytosol"/>
    <property type="evidence" value="ECO:0007669"/>
    <property type="project" value="TreeGrafter"/>
</dbReference>
<dbReference type="AlphaFoldDB" id="A0A212JEN8"/>
<feature type="chain" id="PRO_5012668201" evidence="4">
    <location>
        <begin position="24"/>
        <end position="167"/>
    </location>
</feature>
<dbReference type="PANTHER" id="PTHR35089:SF1">
    <property type="entry name" value="CHAPERONE PROTEIN SKP"/>
    <property type="match status" value="1"/>
</dbReference>
<dbReference type="Gene3D" id="3.30.910.20">
    <property type="entry name" value="Skp domain"/>
    <property type="match status" value="1"/>
</dbReference>
<organism evidence="5">
    <name type="scientific">uncultured delta proteobacterium</name>
    <dbReference type="NCBI Taxonomy" id="34034"/>
    <lineage>
        <taxon>Bacteria</taxon>
        <taxon>Deltaproteobacteria</taxon>
        <taxon>environmental samples</taxon>
    </lineage>
</organism>
<reference evidence="5" key="1">
    <citation type="submission" date="2016-04" db="EMBL/GenBank/DDBJ databases">
        <authorList>
            <person name="Evans L.H."/>
            <person name="Alamgir A."/>
            <person name="Owens N."/>
            <person name="Weber N.D."/>
            <person name="Virtaneva K."/>
            <person name="Barbian K."/>
            <person name="Babar A."/>
            <person name="Rosenke K."/>
        </authorList>
    </citation>
    <scope>NUCLEOTIDE SEQUENCE</scope>
    <source>
        <strain evidence="5">86</strain>
    </source>
</reference>
<name>A0A212JEN8_9DELT</name>
<evidence type="ECO:0000256" key="1">
    <source>
        <dbReference type="ARBA" id="ARBA00009091"/>
    </source>
</evidence>
<evidence type="ECO:0000256" key="4">
    <source>
        <dbReference type="SAM" id="SignalP"/>
    </source>
</evidence>
<dbReference type="SMART" id="SM00935">
    <property type="entry name" value="OmpH"/>
    <property type="match status" value="1"/>
</dbReference>
<keyword evidence="3" id="KW-0175">Coiled coil</keyword>
<dbReference type="Pfam" id="PF03938">
    <property type="entry name" value="OmpH"/>
    <property type="match status" value="1"/>
</dbReference>
<gene>
    <name evidence="5" type="ORF">KL86DPRO_11296</name>
</gene>
<feature type="signal peptide" evidence="4">
    <location>
        <begin position="1"/>
        <end position="23"/>
    </location>
</feature>
<dbReference type="GO" id="GO:0051082">
    <property type="term" value="F:unfolded protein binding"/>
    <property type="evidence" value="ECO:0007669"/>
    <property type="project" value="InterPro"/>
</dbReference>
<dbReference type="PANTHER" id="PTHR35089">
    <property type="entry name" value="CHAPERONE PROTEIN SKP"/>
    <property type="match status" value="1"/>
</dbReference>
<evidence type="ECO:0000256" key="2">
    <source>
        <dbReference type="ARBA" id="ARBA00022729"/>
    </source>
</evidence>